<feature type="transmembrane region" description="Helical" evidence="1">
    <location>
        <begin position="12"/>
        <end position="34"/>
    </location>
</feature>
<evidence type="ECO:0000313" key="2">
    <source>
        <dbReference type="EMBL" id="JAH08864.1"/>
    </source>
</evidence>
<protein>
    <submittedName>
        <fullName evidence="2">Uncharacterized protein</fullName>
    </submittedName>
</protein>
<reference evidence="2" key="2">
    <citation type="journal article" date="2015" name="Fish Shellfish Immunol.">
        <title>Early steps in the European eel (Anguilla anguilla)-Vibrio vulnificus interaction in the gills: Role of the RtxA13 toxin.</title>
        <authorList>
            <person name="Callol A."/>
            <person name="Pajuelo D."/>
            <person name="Ebbesson L."/>
            <person name="Teles M."/>
            <person name="MacKenzie S."/>
            <person name="Amaro C."/>
        </authorList>
    </citation>
    <scope>NUCLEOTIDE SEQUENCE</scope>
</reference>
<evidence type="ECO:0000256" key="1">
    <source>
        <dbReference type="SAM" id="Phobius"/>
    </source>
</evidence>
<accession>A0A0E9PWK1</accession>
<organism evidence="2">
    <name type="scientific">Anguilla anguilla</name>
    <name type="common">European freshwater eel</name>
    <name type="synonym">Muraena anguilla</name>
    <dbReference type="NCBI Taxonomy" id="7936"/>
    <lineage>
        <taxon>Eukaryota</taxon>
        <taxon>Metazoa</taxon>
        <taxon>Chordata</taxon>
        <taxon>Craniata</taxon>
        <taxon>Vertebrata</taxon>
        <taxon>Euteleostomi</taxon>
        <taxon>Actinopterygii</taxon>
        <taxon>Neopterygii</taxon>
        <taxon>Teleostei</taxon>
        <taxon>Anguilliformes</taxon>
        <taxon>Anguillidae</taxon>
        <taxon>Anguilla</taxon>
    </lineage>
</organism>
<name>A0A0E9PWK1_ANGAN</name>
<keyword evidence="1" id="KW-0472">Membrane</keyword>
<sequence length="77" mass="8865">MRKLTEFTSTMGLMMVIITTIIIIIIIIVIVVMIRGSQSLSWRAAKERRFWLLFSTHELKLLFTAQLAPPGFLGITW</sequence>
<dbReference type="AlphaFoldDB" id="A0A0E9PWK1"/>
<reference evidence="2" key="1">
    <citation type="submission" date="2014-11" db="EMBL/GenBank/DDBJ databases">
        <authorList>
            <person name="Amaro Gonzalez C."/>
        </authorList>
    </citation>
    <scope>NUCLEOTIDE SEQUENCE</scope>
</reference>
<keyword evidence="1" id="KW-0812">Transmembrane</keyword>
<dbReference type="EMBL" id="GBXM01099713">
    <property type="protein sequence ID" value="JAH08864.1"/>
    <property type="molecule type" value="Transcribed_RNA"/>
</dbReference>
<keyword evidence="1" id="KW-1133">Transmembrane helix</keyword>
<proteinExistence type="predicted"/>